<dbReference type="Proteomes" id="UP000245942">
    <property type="component" value="Unassembled WGS sequence"/>
</dbReference>
<dbReference type="AlphaFoldDB" id="A0A316U486"/>
<evidence type="ECO:0000313" key="3">
    <source>
        <dbReference type="Proteomes" id="UP000245942"/>
    </source>
</evidence>
<dbReference type="EMBL" id="KZ819331">
    <property type="protein sequence ID" value="PWN19584.1"/>
    <property type="molecule type" value="Genomic_DNA"/>
</dbReference>
<dbReference type="GeneID" id="37017014"/>
<dbReference type="RefSeq" id="XP_025346744.1">
    <property type="nucleotide sequence ID" value="XM_025495280.1"/>
</dbReference>
<protein>
    <submittedName>
        <fullName evidence="2">Uncharacterized protein</fullName>
    </submittedName>
</protein>
<evidence type="ECO:0000256" key="1">
    <source>
        <dbReference type="SAM" id="MobiDB-lite"/>
    </source>
</evidence>
<reference evidence="2 3" key="1">
    <citation type="journal article" date="2018" name="Mol. Biol. Evol.">
        <title>Broad Genomic Sampling Reveals a Smut Pathogenic Ancestry of the Fungal Clade Ustilaginomycotina.</title>
        <authorList>
            <person name="Kijpornyongpan T."/>
            <person name="Mondo S.J."/>
            <person name="Barry K."/>
            <person name="Sandor L."/>
            <person name="Lee J."/>
            <person name="Lipzen A."/>
            <person name="Pangilinan J."/>
            <person name="LaButti K."/>
            <person name="Hainaut M."/>
            <person name="Henrissat B."/>
            <person name="Grigoriev I.V."/>
            <person name="Spatafora J.W."/>
            <person name="Aime M.C."/>
        </authorList>
    </citation>
    <scope>NUCLEOTIDE SEQUENCE [LARGE SCALE GENOMIC DNA]</scope>
    <source>
        <strain evidence="2 3">MCA 4718</strain>
    </source>
</reference>
<gene>
    <name evidence="2" type="ORF">BCV69DRAFT_43763</name>
</gene>
<proteinExistence type="predicted"/>
<keyword evidence="3" id="KW-1185">Reference proteome</keyword>
<feature type="region of interest" description="Disordered" evidence="1">
    <location>
        <begin position="1"/>
        <end position="24"/>
    </location>
</feature>
<name>A0A316U486_9BASI</name>
<sequence>MPIPLTSQPAGIPPSPPPFPWCGGGGGGVPVSTFSGNRAHAPRTHAVSKPEREINLLSVSSDGTLSLSPCLPVSHFPTVRLSV</sequence>
<feature type="compositionally biased region" description="Pro residues" evidence="1">
    <location>
        <begin position="11"/>
        <end position="20"/>
    </location>
</feature>
<organism evidence="2 3">
    <name type="scientific">Pseudomicrostroma glucosiphilum</name>
    <dbReference type="NCBI Taxonomy" id="1684307"/>
    <lineage>
        <taxon>Eukaryota</taxon>
        <taxon>Fungi</taxon>
        <taxon>Dikarya</taxon>
        <taxon>Basidiomycota</taxon>
        <taxon>Ustilaginomycotina</taxon>
        <taxon>Exobasidiomycetes</taxon>
        <taxon>Microstromatales</taxon>
        <taxon>Microstromatales incertae sedis</taxon>
        <taxon>Pseudomicrostroma</taxon>
    </lineage>
</organism>
<accession>A0A316U486</accession>
<evidence type="ECO:0000313" key="2">
    <source>
        <dbReference type="EMBL" id="PWN19584.1"/>
    </source>
</evidence>